<keyword evidence="2" id="KW-1185">Reference proteome</keyword>
<evidence type="ECO:0000313" key="2">
    <source>
        <dbReference type="Proteomes" id="UP000886595"/>
    </source>
</evidence>
<reference evidence="1 2" key="1">
    <citation type="submission" date="2020-02" db="EMBL/GenBank/DDBJ databases">
        <authorList>
            <person name="Ma Q."/>
            <person name="Huang Y."/>
            <person name="Song X."/>
            <person name="Pei D."/>
        </authorList>
    </citation>
    <scope>NUCLEOTIDE SEQUENCE [LARGE SCALE GENOMIC DNA]</scope>
    <source>
        <strain evidence="1">Sxm20200214</strain>
        <tissue evidence="1">Leaf</tissue>
    </source>
</reference>
<protein>
    <submittedName>
        <fullName evidence="1">Uncharacterized protein</fullName>
    </submittedName>
</protein>
<evidence type="ECO:0000313" key="1">
    <source>
        <dbReference type="EMBL" id="KAG2307088.1"/>
    </source>
</evidence>
<dbReference type="Proteomes" id="UP000886595">
    <property type="component" value="Unassembled WGS sequence"/>
</dbReference>
<dbReference type="EMBL" id="JAAMPC010000006">
    <property type="protein sequence ID" value="KAG2307088.1"/>
    <property type="molecule type" value="Genomic_DNA"/>
</dbReference>
<name>A0A8X7SHA0_BRACI</name>
<accession>A0A8X7SHA0</accession>
<proteinExistence type="predicted"/>
<comment type="caution">
    <text evidence="1">The sequence shown here is derived from an EMBL/GenBank/DDBJ whole genome shotgun (WGS) entry which is preliminary data.</text>
</comment>
<dbReference type="AlphaFoldDB" id="A0A8X7SHA0"/>
<sequence length="109" mass="11853">MTGSLKTESRQVSATGQSWSGWYWSVKTIQSGPDRAVELDGLSWSDLDKPVGLVIRAQLVYIETYPTDCGLSDGSRYAYFGSRRLQSVGPCASHGKRLSAGSVQTGVEY</sequence>
<organism evidence="1 2">
    <name type="scientific">Brassica carinata</name>
    <name type="common">Ethiopian mustard</name>
    <name type="synonym">Abyssinian cabbage</name>
    <dbReference type="NCBI Taxonomy" id="52824"/>
    <lineage>
        <taxon>Eukaryota</taxon>
        <taxon>Viridiplantae</taxon>
        <taxon>Streptophyta</taxon>
        <taxon>Embryophyta</taxon>
        <taxon>Tracheophyta</taxon>
        <taxon>Spermatophyta</taxon>
        <taxon>Magnoliopsida</taxon>
        <taxon>eudicotyledons</taxon>
        <taxon>Gunneridae</taxon>
        <taxon>Pentapetalae</taxon>
        <taxon>rosids</taxon>
        <taxon>malvids</taxon>
        <taxon>Brassicales</taxon>
        <taxon>Brassicaceae</taxon>
        <taxon>Brassiceae</taxon>
        <taxon>Brassica</taxon>
    </lineage>
</organism>
<gene>
    <name evidence="1" type="ORF">Bca52824_026836</name>
</gene>